<accession>A0A0G0T3U0</accession>
<organism evidence="2 3">
    <name type="scientific">Candidatus Woesebacteria bacterium GW2011_GWB1_40_12</name>
    <dbReference type="NCBI Taxonomy" id="1618576"/>
    <lineage>
        <taxon>Bacteria</taxon>
        <taxon>Candidatus Woeseibacteriota</taxon>
    </lineage>
</organism>
<protein>
    <recommendedName>
        <fullName evidence="1">Putative membrane protein insertion efficiency factor</fullName>
    </recommendedName>
</protein>
<dbReference type="SMART" id="SM01234">
    <property type="entry name" value="Haemolytic"/>
    <property type="match status" value="1"/>
</dbReference>
<sequence length="73" mass="8354">MKEISVLILKFYKKNISPILNRIFGDACRYTPTCSEYTVEAIEKYGFIKGSLKGIMRFFRCNPWGGHGFDPVG</sequence>
<dbReference type="Pfam" id="PF01809">
    <property type="entry name" value="YidD"/>
    <property type="match status" value="1"/>
</dbReference>
<keyword evidence="1" id="KW-1003">Cell membrane</keyword>
<dbReference type="InterPro" id="IPR002696">
    <property type="entry name" value="Membr_insert_effic_factor_YidD"/>
</dbReference>
<reference evidence="2 3" key="1">
    <citation type="journal article" date="2015" name="Nature">
        <title>rRNA introns, odd ribosomes, and small enigmatic genomes across a large radiation of phyla.</title>
        <authorList>
            <person name="Brown C.T."/>
            <person name="Hug L.A."/>
            <person name="Thomas B.C."/>
            <person name="Sharon I."/>
            <person name="Castelle C.J."/>
            <person name="Singh A."/>
            <person name="Wilkins M.J."/>
            <person name="Williams K.H."/>
            <person name="Banfield J.F."/>
        </authorList>
    </citation>
    <scope>NUCLEOTIDE SEQUENCE [LARGE SCALE GENOMIC DNA]</scope>
</reference>
<comment type="similarity">
    <text evidence="1">Belongs to the UPF0161 family.</text>
</comment>
<dbReference type="EMBL" id="LBYA01000027">
    <property type="protein sequence ID" value="KKR41765.1"/>
    <property type="molecule type" value="Genomic_DNA"/>
</dbReference>
<comment type="function">
    <text evidence="1">Could be involved in insertion of integral membrane proteins into the membrane.</text>
</comment>
<dbReference type="PANTHER" id="PTHR33383:SF1">
    <property type="entry name" value="MEMBRANE PROTEIN INSERTION EFFICIENCY FACTOR-RELATED"/>
    <property type="match status" value="1"/>
</dbReference>
<dbReference type="GO" id="GO:0005886">
    <property type="term" value="C:plasma membrane"/>
    <property type="evidence" value="ECO:0007669"/>
    <property type="project" value="UniProtKB-SubCell"/>
</dbReference>
<comment type="subcellular location">
    <subcellularLocation>
        <location evidence="1">Cell membrane</location>
        <topology evidence="1">Peripheral membrane protein</topology>
        <orientation evidence="1">Cytoplasmic side</orientation>
    </subcellularLocation>
</comment>
<gene>
    <name evidence="2" type="ORF">UT76_C0027G0016</name>
</gene>
<name>A0A0G0T3U0_9BACT</name>
<dbReference type="NCBIfam" id="TIGR00278">
    <property type="entry name" value="membrane protein insertion efficiency factor YidD"/>
    <property type="match status" value="1"/>
</dbReference>
<evidence type="ECO:0000313" key="2">
    <source>
        <dbReference type="EMBL" id="KKR41765.1"/>
    </source>
</evidence>
<dbReference type="Proteomes" id="UP000034215">
    <property type="component" value="Unassembled WGS sequence"/>
</dbReference>
<comment type="caution">
    <text evidence="2">The sequence shown here is derived from an EMBL/GenBank/DDBJ whole genome shotgun (WGS) entry which is preliminary data.</text>
</comment>
<proteinExistence type="inferred from homology"/>
<evidence type="ECO:0000256" key="1">
    <source>
        <dbReference type="HAMAP-Rule" id="MF_00386"/>
    </source>
</evidence>
<dbReference type="HAMAP" id="MF_00386">
    <property type="entry name" value="UPF0161_YidD"/>
    <property type="match status" value="1"/>
</dbReference>
<dbReference type="AlphaFoldDB" id="A0A0G0T3U0"/>
<dbReference type="PANTHER" id="PTHR33383">
    <property type="entry name" value="MEMBRANE PROTEIN INSERTION EFFICIENCY FACTOR-RELATED"/>
    <property type="match status" value="1"/>
</dbReference>
<dbReference type="PATRIC" id="fig|1618576.3.peg.487"/>
<keyword evidence="1" id="KW-0472">Membrane</keyword>
<evidence type="ECO:0000313" key="3">
    <source>
        <dbReference type="Proteomes" id="UP000034215"/>
    </source>
</evidence>